<accession>A0A9K3PY65</accession>
<feature type="compositionally biased region" description="Low complexity" evidence="1">
    <location>
        <begin position="278"/>
        <end position="293"/>
    </location>
</feature>
<comment type="caution">
    <text evidence="2">The sequence shown here is derived from an EMBL/GenBank/DDBJ whole genome shotgun (WGS) entry which is preliminary data.</text>
</comment>
<dbReference type="Pfam" id="PF13516">
    <property type="entry name" value="LRR_6"/>
    <property type="match status" value="2"/>
</dbReference>
<dbReference type="PANTHER" id="PTHR24114:SF2">
    <property type="entry name" value="F-BOX DOMAIN-CONTAINING PROTEIN-RELATED"/>
    <property type="match status" value="1"/>
</dbReference>
<organism evidence="2 3">
    <name type="scientific">Nitzschia inconspicua</name>
    <dbReference type="NCBI Taxonomy" id="303405"/>
    <lineage>
        <taxon>Eukaryota</taxon>
        <taxon>Sar</taxon>
        <taxon>Stramenopiles</taxon>
        <taxon>Ochrophyta</taxon>
        <taxon>Bacillariophyta</taxon>
        <taxon>Bacillariophyceae</taxon>
        <taxon>Bacillariophycidae</taxon>
        <taxon>Bacillariales</taxon>
        <taxon>Bacillariaceae</taxon>
        <taxon>Nitzschia</taxon>
    </lineage>
</organism>
<protein>
    <submittedName>
        <fullName evidence="2">Leucine rich repeat LRR-containing protein</fullName>
    </submittedName>
</protein>
<gene>
    <name evidence="2" type="ORF">IV203_026986</name>
</gene>
<keyword evidence="3" id="KW-1185">Reference proteome</keyword>
<evidence type="ECO:0000313" key="2">
    <source>
        <dbReference type="EMBL" id="KAG7363625.1"/>
    </source>
</evidence>
<dbReference type="InterPro" id="IPR052394">
    <property type="entry name" value="LRR-containing"/>
</dbReference>
<reference evidence="2" key="1">
    <citation type="journal article" date="2021" name="Sci. Rep.">
        <title>Diploid genomic architecture of Nitzschia inconspicua, an elite biomass production diatom.</title>
        <authorList>
            <person name="Oliver A."/>
            <person name="Podell S."/>
            <person name="Pinowska A."/>
            <person name="Traller J.C."/>
            <person name="Smith S.R."/>
            <person name="McClure R."/>
            <person name="Beliaev A."/>
            <person name="Bohutskyi P."/>
            <person name="Hill E.A."/>
            <person name="Rabines A."/>
            <person name="Zheng H."/>
            <person name="Allen L.Z."/>
            <person name="Kuo A."/>
            <person name="Grigoriev I.V."/>
            <person name="Allen A.E."/>
            <person name="Hazlebeck D."/>
            <person name="Allen E.E."/>
        </authorList>
    </citation>
    <scope>NUCLEOTIDE SEQUENCE</scope>
    <source>
        <strain evidence="2">Hildebrandi</strain>
    </source>
</reference>
<dbReference type="EMBL" id="JAGRRH010000010">
    <property type="protein sequence ID" value="KAG7363625.1"/>
    <property type="molecule type" value="Genomic_DNA"/>
</dbReference>
<proteinExistence type="predicted"/>
<sequence>MTHLPFRCKSAAVVADLAPSRPILKLTNVMAEENTTTTSISVASLPDDILAITFSERHASTLNIDGQLMDSATISSVLKEAKNRSIVKELLLRNVQVDELVAEGMEELFQNSGKVWTKTEAIHCTGLISRMIRALLPYTSHFGFTGNVPIAHNPRYGLDRDSLEALGNQLLSQGDHYMNNDATTATRGQEDASSLRPSLQTLSIKGTRLTNPGFSCFCEGIRASKSLSTLQLSSCALEGEDVILLASALRENQHLKSFSLADCRFGNVPPQDSSMPLSDGVSSDESVTSTSSVPDIPEGETITQSTNNINPQSHFPILLEALVQHPALEALNIFGMCCNDLSMKALGDMLKFPHSRLWHLGLKNNLSHPEDKVNVSLLLQALAQNTSLTYLKVSGANLNDDDVSEIARILADCNSTLHALSITDNAFGDPGLLSFAHRLADMKGLRYLDVQRNPITISSKKAIVSALKDNAELERLDLDGTLDAKKSWWLCLNRAGRRLLSRADTVPTSLWPIILERASKLHYGRNQYSINYDVMYYMLRRMPWLFEIATMKEENVEDDSRKRLYHSISSMQGRNNISQPYMDTNEWDDDSKPRAKRKIERILAVPSKKVETLARTPTS</sequence>
<dbReference type="OrthoDB" id="120976at2759"/>
<dbReference type="AlphaFoldDB" id="A0A9K3PY65"/>
<dbReference type="PANTHER" id="PTHR24114">
    <property type="entry name" value="LEUCINE RICH REPEAT FAMILY PROTEIN"/>
    <property type="match status" value="1"/>
</dbReference>
<dbReference type="InterPro" id="IPR001611">
    <property type="entry name" value="Leu-rich_rpt"/>
</dbReference>
<evidence type="ECO:0000313" key="3">
    <source>
        <dbReference type="Proteomes" id="UP000693970"/>
    </source>
</evidence>
<feature type="region of interest" description="Disordered" evidence="1">
    <location>
        <begin position="272"/>
        <end position="307"/>
    </location>
</feature>
<reference evidence="2" key="2">
    <citation type="submission" date="2021-04" db="EMBL/GenBank/DDBJ databases">
        <authorList>
            <person name="Podell S."/>
        </authorList>
    </citation>
    <scope>NUCLEOTIDE SEQUENCE</scope>
    <source>
        <strain evidence="2">Hildebrandi</strain>
    </source>
</reference>
<evidence type="ECO:0000256" key="1">
    <source>
        <dbReference type="SAM" id="MobiDB-lite"/>
    </source>
</evidence>
<name>A0A9K3PY65_9STRA</name>
<dbReference type="SMART" id="SM00368">
    <property type="entry name" value="LRR_RI"/>
    <property type="match status" value="6"/>
</dbReference>
<dbReference type="Proteomes" id="UP000693970">
    <property type="component" value="Unassembled WGS sequence"/>
</dbReference>